<sequence length="146" mass="16047">MQESDYTHAGDDQVPILNLTTEVGTGEKAIAVVEKDPNGEVKLIGPMSERRNITMTISGDVNGADEQVVAVEITFRTYPQGPSSKIRISAHVIGEWGDDIDIQERLSKLREIQSEKTEQEVNKTSTASPSVLRGPSDVKGFSRRKH</sequence>
<comment type="caution">
    <text evidence="2">The sequence shown here is derived from an EMBL/GenBank/DDBJ whole genome shotgun (WGS) entry which is preliminary data.</text>
</comment>
<accession>A0A643JXM6</accession>
<feature type="region of interest" description="Disordered" evidence="1">
    <location>
        <begin position="112"/>
        <end position="146"/>
    </location>
</feature>
<dbReference type="RefSeq" id="WP_151139992.1">
    <property type="nucleotide sequence ID" value="NZ_VZUS01000006.1"/>
</dbReference>
<protein>
    <submittedName>
        <fullName evidence="2">Uncharacterized protein</fullName>
    </submittedName>
</protein>
<evidence type="ECO:0000256" key="1">
    <source>
        <dbReference type="SAM" id="MobiDB-lite"/>
    </source>
</evidence>
<proteinExistence type="predicted"/>
<gene>
    <name evidence="2" type="ORF">Hfx1149_17365</name>
</gene>
<organism evidence="2">
    <name type="scientific">Haloferax sp. CBA1149</name>
    <dbReference type="NCBI Taxonomy" id="2650753"/>
    <lineage>
        <taxon>Archaea</taxon>
        <taxon>Methanobacteriati</taxon>
        <taxon>Methanobacteriota</taxon>
        <taxon>Stenosarchaea group</taxon>
        <taxon>Halobacteria</taxon>
        <taxon>Halobacteriales</taxon>
        <taxon>Haloferacaceae</taxon>
        <taxon>Haloferax</taxon>
    </lineage>
</organism>
<name>A0A643JXM6_9EURY</name>
<dbReference type="AlphaFoldDB" id="A0A643JXM6"/>
<dbReference type="EMBL" id="VZUS01000006">
    <property type="protein sequence ID" value="KAB1184828.1"/>
    <property type="molecule type" value="Genomic_DNA"/>
</dbReference>
<evidence type="ECO:0000313" key="2">
    <source>
        <dbReference type="EMBL" id="KAB1184828.1"/>
    </source>
</evidence>
<feature type="compositionally biased region" description="Basic and acidic residues" evidence="1">
    <location>
        <begin position="112"/>
        <end position="121"/>
    </location>
</feature>
<reference evidence="2" key="1">
    <citation type="submission" date="2019-09" db="EMBL/GenBank/DDBJ databases">
        <title>Genomic analysis of Haloferax sp. CBA1149.</title>
        <authorList>
            <person name="Roh S.W."/>
        </authorList>
    </citation>
    <scope>NUCLEOTIDE SEQUENCE</scope>
    <source>
        <strain evidence="2">CBA1149</strain>
    </source>
</reference>